<dbReference type="PaxDb" id="6945-B7P1E4"/>
<protein>
    <submittedName>
        <fullName evidence="2 3">Uncharacterized protein</fullName>
    </submittedName>
</protein>
<dbReference type="OrthoDB" id="79367at2759"/>
<dbReference type="EMBL" id="ABJB010246760">
    <property type="status" value="NOT_ANNOTATED_CDS"/>
    <property type="molecule type" value="Genomic_DNA"/>
</dbReference>
<dbReference type="VEuPathDB" id="VectorBase:ISCP_004132"/>
<dbReference type="EnsemblMetazoa" id="ISCW001745-RA">
    <property type="protein sequence ID" value="ISCW001745-PA"/>
    <property type="gene ID" value="ISCW001745"/>
</dbReference>
<dbReference type="EMBL" id="DS616412">
    <property type="protein sequence ID" value="EEC00416.1"/>
    <property type="molecule type" value="Genomic_DNA"/>
</dbReference>
<reference evidence="3" key="2">
    <citation type="submission" date="2020-05" db="UniProtKB">
        <authorList>
            <consortium name="EnsemblMetazoa"/>
        </authorList>
    </citation>
    <scope>IDENTIFICATION</scope>
    <source>
        <strain evidence="3">wikel</strain>
    </source>
</reference>
<feature type="region of interest" description="Disordered" evidence="1">
    <location>
        <begin position="20"/>
        <end position="60"/>
    </location>
</feature>
<evidence type="ECO:0000313" key="2">
    <source>
        <dbReference type="EMBL" id="EEC00416.1"/>
    </source>
</evidence>
<feature type="compositionally biased region" description="Acidic residues" evidence="1">
    <location>
        <begin position="21"/>
        <end position="35"/>
    </location>
</feature>
<sequence>MKTGASIHFSFLSSQKLLDFDYGDEEEEEEEEPVEETSTLAPPETNLEDSGGRPSEPNALALRSDFRPLARNCFTLCWASRVVQGPDGQPLATTAGYLTASASVVNSLAPAVSSGLSQLFQTDFAGASGAPLLPESLSQLNVSPGWRPHRLGLFILEPL</sequence>
<dbReference type="InParanoid" id="B7P1E4"/>
<dbReference type="VEuPathDB" id="VectorBase:ISCI001745"/>
<evidence type="ECO:0000313" key="4">
    <source>
        <dbReference type="Proteomes" id="UP000001555"/>
    </source>
</evidence>
<evidence type="ECO:0000256" key="1">
    <source>
        <dbReference type="SAM" id="MobiDB-lite"/>
    </source>
</evidence>
<accession>B7P1E4</accession>
<gene>
    <name evidence="2" type="ORF">IscW_ISCW001745</name>
</gene>
<organism>
    <name type="scientific">Ixodes scapularis</name>
    <name type="common">Black-legged tick</name>
    <name type="synonym">Deer tick</name>
    <dbReference type="NCBI Taxonomy" id="6945"/>
    <lineage>
        <taxon>Eukaryota</taxon>
        <taxon>Metazoa</taxon>
        <taxon>Ecdysozoa</taxon>
        <taxon>Arthropoda</taxon>
        <taxon>Chelicerata</taxon>
        <taxon>Arachnida</taxon>
        <taxon>Acari</taxon>
        <taxon>Parasitiformes</taxon>
        <taxon>Ixodida</taxon>
        <taxon>Ixodoidea</taxon>
        <taxon>Ixodidae</taxon>
        <taxon>Ixodinae</taxon>
        <taxon>Ixodes</taxon>
    </lineage>
</organism>
<dbReference type="EMBL" id="ABJB010762091">
    <property type="status" value="NOT_ANNOTATED_CDS"/>
    <property type="molecule type" value="Genomic_DNA"/>
</dbReference>
<dbReference type="AlphaFoldDB" id="B7P1E4"/>
<dbReference type="Proteomes" id="UP000001555">
    <property type="component" value="Unassembled WGS sequence"/>
</dbReference>
<dbReference type="EMBL" id="ABJB010362504">
    <property type="status" value="NOT_ANNOTATED_CDS"/>
    <property type="molecule type" value="Genomic_DNA"/>
</dbReference>
<proteinExistence type="predicted"/>
<dbReference type="VEuPathDB" id="VectorBase:ISCW001745"/>
<dbReference type="HOGENOM" id="CLU_1662713_0_0_1"/>
<keyword evidence="4" id="KW-1185">Reference proteome</keyword>
<reference evidence="2 4" key="1">
    <citation type="submission" date="2008-03" db="EMBL/GenBank/DDBJ databases">
        <title>Annotation of Ixodes scapularis.</title>
        <authorList>
            <consortium name="Ixodes scapularis Genome Project Consortium"/>
            <person name="Caler E."/>
            <person name="Hannick L.I."/>
            <person name="Bidwell S."/>
            <person name="Joardar V."/>
            <person name="Thiagarajan M."/>
            <person name="Amedeo P."/>
            <person name="Galinsky K.J."/>
            <person name="Schobel S."/>
            <person name="Inman J."/>
            <person name="Hostetler J."/>
            <person name="Miller J."/>
            <person name="Hammond M."/>
            <person name="Megy K."/>
            <person name="Lawson D."/>
            <person name="Kodira C."/>
            <person name="Sutton G."/>
            <person name="Meyer J."/>
            <person name="Hill C.A."/>
            <person name="Birren B."/>
            <person name="Nene V."/>
            <person name="Collins F."/>
            <person name="Alarcon-Chaidez F."/>
            <person name="Wikel S."/>
            <person name="Strausberg R."/>
        </authorList>
    </citation>
    <scope>NUCLEOTIDE SEQUENCE [LARGE SCALE GENOMIC DNA]</scope>
    <source>
        <strain evidence="4">Wikel</strain>
        <strain evidence="2">Wikel colony</strain>
    </source>
</reference>
<evidence type="ECO:0000313" key="3">
    <source>
        <dbReference type="EnsemblMetazoa" id="ISCW001745-PA"/>
    </source>
</evidence>
<name>B7P1E4_IXOSC</name>